<dbReference type="Gene3D" id="3.50.50.60">
    <property type="entry name" value="FAD/NAD(P)-binding domain"/>
    <property type="match status" value="2"/>
</dbReference>
<dbReference type="PANTHER" id="PTHR10668">
    <property type="entry name" value="PHYTOENE DEHYDROGENASE"/>
    <property type="match status" value="1"/>
</dbReference>
<dbReference type="GO" id="GO:0005829">
    <property type="term" value="C:cytosol"/>
    <property type="evidence" value="ECO:0007669"/>
    <property type="project" value="TreeGrafter"/>
</dbReference>
<organism evidence="1 2">
    <name type="scientific">Thermasporomyces composti</name>
    <dbReference type="NCBI Taxonomy" id="696763"/>
    <lineage>
        <taxon>Bacteria</taxon>
        <taxon>Bacillati</taxon>
        <taxon>Actinomycetota</taxon>
        <taxon>Actinomycetes</taxon>
        <taxon>Propionibacteriales</taxon>
        <taxon>Nocardioidaceae</taxon>
        <taxon>Thermasporomyces</taxon>
    </lineage>
</organism>
<dbReference type="Pfam" id="PF13450">
    <property type="entry name" value="NAD_binding_8"/>
    <property type="match status" value="1"/>
</dbReference>
<evidence type="ECO:0000313" key="2">
    <source>
        <dbReference type="Proteomes" id="UP000256485"/>
    </source>
</evidence>
<dbReference type="PANTHER" id="PTHR10668:SF103">
    <property type="entry name" value="PYRIDINE NUCLEOTIDE-DISULFIDE OXIDOREDUCTASE DOMAIN-CONTAINING PROTEIN 2"/>
    <property type="match status" value="1"/>
</dbReference>
<comment type="caution">
    <text evidence="1">The sequence shown here is derived from an EMBL/GenBank/DDBJ whole genome shotgun (WGS) entry which is preliminary data.</text>
</comment>
<gene>
    <name evidence="1" type="ORF">DFJ64_3117</name>
</gene>
<dbReference type="RefSeq" id="WP_115851087.1">
    <property type="nucleotide sequence ID" value="NZ_QTUC01000001.1"/>
</dbReference>
<dbReference type="SUPFAM" id="SSF51905">
    <property type="entry name" value="FAD/NAD(P)-binding domain"/>
    <property type="match status" value="1"/>
</dbReference>
<reference evidence="1 2" key="1">
    <citation type="submission" date="2018-08" db="EMBL/GenBank/DDBJ databases">
        <title>Sequencing the genomes of 1000 actinobacteria strains.</title>
        <authorList>
            <person name="Klenk H.-P."/>
        </authorList>
    </citation>
    <scope>NUCLEOTIDE SEQUENCE [LARGE SCALE GENOMIC DNA]</scope>
    <source>
        <strain evidence="1 2">DSM 22891</strain>
    </source>
</reference>
<evidence type="ECO:0000313" key="1">
    <source>
        <dbReference type="EMBL" id="REF37669.1"/>
    </source>
</evidence>
<accession>A0A3D9V873</accession>
<keyword evidence="2" id="KW-1185">Reference proteome</keyword>
<sequence>MERYDAVVVGGGHNGLVAAAYLAKAGLSVLVLERLDHIGGAAVSERVFPGLDARLSRYSYLVSLLPDQIVADLGLKVRLASRAVASYTPVIRHGAHTGLLVERDPGPATEASFRALTGGDTEYAAWRRFYGELGAMARTLAPTMLEPLRPAHEMRALVGAETWERFVATPVGVAIEEAFRDDTVRGVVLTDALIGTFTHAHDPSLRQNRCFLYHVIGNGTGEWRVPVGGMGAVTDELARAARSAGATLRTGAKVIRIDTDGRSAEVRYVANEQDEAVSAAYVLAGVAPATLDRLLGRTPEHVPEGCQIKINLLLTRLPRFRSGVDPAQAFAGTLHIDEGYTALRQAYDEAAAGQLPSRMPSELYCHTLTDPSILAPELVEQGWHTVTLFGLQTPARLFDDPDQRDKAAQACLSALNAYLEEPIEDCLARDADGRPCLEVRSPLDIESSIGMPGGHIFHGDLAWPWAEAEDEVGTWGVETAVPNLLICGSGARRGGGVSGIGGHNAAKAVLDFVAGRGTASIPEAERR</sequence>
<dbReference type="OrthoDB" id="9774675at2"/>
<dbReference type="AlphaFoldDB" id="A0A3D9V873"/>
<proteinExistence type="predicted"/>
<dbReference type="Proteomes" id="UP000256485">
    <property type="component" value="Unassembled WGS sequence"/>
</dbReference>
<protein>
    <submittedName>
        <fullName evidence="1">Phytoene dehydrogenase-like protein</fullName>
    </submittedName>
</protein>
<dbReference type="EMBL" id="QTUC01000001">
    <property type="protein sequence ID" value="REF37669.1"/>
    <property type="molecule type" value="Genomic_DNA"/>
</dbReference>
<name>A0A3D9V873_THECX</name>
<dbReference type="InterPro" id="IPR036188">
    <property type="entry name" value="FAD/NAD-bd_sf"/>
</dbReference>